<accession>A0A4Y2DIZ6</accession>
<evidence type="ECO:0000313" key="1">
    <source>
        <dbReference type="EMBL" id="GBM15978.1"/>
    </source>
</evidence>
<keyword evidence="2" id="KW-1185">Reference proteome</keyword>
<sequence>MTGLAPPRRSLLTLKPLGESVGVGYVCMYATPVGGRLMSGRVGVYDTHLHGGSLKESGNRLFQGCLSAGDNELSGAGACASDRTQRNRLSVSCCRFVRFQNVH</sequence>
<protein>
    <submittedName>
        <fullName evidence="1">Uncharacterized protein</fullName>
    </submittedName>
</protein>
<reference evidence="1 2" key="1">
    <citation type="journal article" date="2019" name="Sci. Rep.">
        <title>Orb-weaving spider Araneus ventricosus genome elucidates the spidroin gene catalogue.</title>
        <authorList>
            <person name="Kono N."/>
            <person name="Nakamura H."/>
            <person name="Ohtoshi R."/>
            <person name="Moran D.A.P."/>
            <person name="Shinohara A."/>
            <person name="Yoshida Y."/>
            <person name="Fujiwara M."/>
            <person name="Mori M."/>
            <person name="Tomita M."/>
            <person name="Arakawa K."/>
        </authorList>
    </citation>
    <scope>NUCLEOTIDE SEQUENCE [LARGE SCALE GENOMIC DNA]</scope>
</reference>
<gene>
    <name evidence="1" type="ORF">AVEN_108577_1</name>
</gene>
<evidence type="ECO:0000313" key="2">
    <source>
        <dbReference type="Proteomes" id="UP000499080"/>
    </source>
</evidence>
<organism evidence="1 2">
    <name type="scientific">Araneus ventricosus</name>
    <name type="common">Orbweaver spider</name>
    <name type="synonym">Epeira ventricosa</name>
    <dbReference type="NCBI Taxonomy" id="182803"/>
    <lineage>
        <taxon>Eukaryota</taxon>
        <taxon>Metazoa</taxon>
        <taxon>Ecdysozoa</taxon>
        <taxon>Arthropoda</taxon>
        <taxon>Chelicerata</taxon>
        <taxon>Arachnida</taxon>
        <taxon>Araneae</taxon>
        <taxon>Araneomorphae</taxon>
        <taxon>Entelegynae</taxon>
        <taxon>Araneoidea</taxon>
        <taxon>Araneidae</taxon>
        <taxon>Araneus</taxon>
    </lineage>
</organism>
<dbReference type="EMBL" id="BGPR01000367">
    <property type="protein sequence ID" value="GBM15978.1"/>
    <property type="molecule type" value="Genomic_DNA"/>
</dbReference>
<name>A0A4Y2DIZ6_ARAVE</name>
<dbReference type="AlphaFoldDB" id="A0A4Y2DIZ6"/>
<dbReference type="Proteomes" id="UP000499080">
    <property type="component" value="Unassembled WGS sequence"/>
</dbReference>
<proteinExistence type="predicted"/>
<comment type="caution">
    <text evidence="1">The sequence shown here is derived from an EMBL/GenBank/DDBJ whole genome shotgun (WGS) entry which is preliminary data.</text>
</comment>